<dbReference type="STRING" id="764103.G7E4E5"/>
<dbReference type="Gene3D" id="3.10.120.10">
    <property type="entry name" value="Cytochrome b5-like heme/steroid binding domain"/>
    <property type="match status" value="1"/>
</dbReference>
<dbReference type="Pfam" id="PF00173">
    <property type="entry name" value="Cyt-b5"/>
    <property type="match status" value="1"/>
</dbReference>
<evidence type="ECO:0000256" key="1">
    <source>
        <dbReference type="ARBA" id="ARBA00022617"/>
    </source>
</evidence>
<dbReference type="SUPFAM" id="SSF55856">
    <property type="entry name" value="Cytochrome b5-like heme/steroid binding domain"/>
    <property type="match status" value="1"/>
</dbReference>
<dbReference type="InterPro" id="IPR036400">
    <property type="entry name" value="Cyt_B5-like_heme/steroid_sf"/>
</dbReference>
<keyword evidence="1 4" id="KW-0349">Heme</keyword>
<feature type="domain" description="Cytochrome b5 heme-binding" evidence="6">
    <location>
        <begin position="175"/>
        <end position="251"/>
    </location>
</feature>
<dbReference type="PROSITE" id="PS00191">
    <property type="entry name" value="CYTOCHROME_B5_1"/>
    <property type="match status" value="1"/>
</dbReference>
<dbReference type="AlphaFoldDB" id="G7E4E5"/>
<keyword evidence="2 4" id="KW-0479">Metal-binding</keyword>
<protein>
    <recommendedName>
        <fullName evidence="6">Cytochrome b5 heme-binding domain-containing protein</fullName>
    </recommendedName>
</protein>
<proteinExistence type="inferred from homology"/>
<dbReference type="eggNOG" id="KOG0536">
    <property type="taxonomic scope" value="Eukaryota"/>
</dbReference>
<keyword evidence="8" id="KW-1185">Reference proteome</keyword>
<dbReference type="GO" id="GO:0020037">
    <property type="term" value="F:heme binding"/>
    <property type="evidence" value="ECO:0007669"/>
    <property type="project" value="UniProtKB-UniRule"/>
</dbReference>
<dbReference type="PROSITE" id="PS50255">
    <property type="entry name" value="CYTOCHROME_B5_2"/>
    <property type="match status" value="1"/>
</dbReference>
<feature type="region of interest" description="Disordered" evidence="5">
    <location>
        <begin position="1"/>
        <end position="118"/>
    </location>
</feature>
<gene>
    <name evidence="7" type="primary">Mo04383</name>
    <name evidence="7" type="ORF">E5Q_04383</name>
</gene>
<dbReference type="PRINTS" id="PR00363">
    <property type="entry name" value="CYTOCHROMEB5"/>
</dbReference>
<dbReference type="InterPro" id="IPR051872">
    <property type="entry name" value="Cytochrome_b5/Flavoprotein_Rdt"/>
</dbReference>
<feature type="compositionally biased region" description="Polar residues" evidence="5">
    <location>
        <begin position="39"/>
        <end position="61"/>
    </location>
</feature>
<reference evidence="7 8" key="2">
    <citation type="journal article" date="2012" name="Open Biol.">
        <title>Characteristics of nucleosomes and linker DNA regions on the genome of the basidiomycete Mixia osmundae revealed by mono- and dinucleosome mapping.</title>
        <authorList>
            <person name="Nishida H."/>
            <person name="Kondo S."/>
            <person name="Matsumoto T."/>
            <person name="Suzuki Y."/>
            <person name="Yoshikawa H."/>
            <person name="Taylor T.D."/>
            <person name="Sugiyama J."/>
        </authorList>
    </citation>
    <scope>NUCLEOTIDE SEQUENCE [LARGE SCALE GENOMIC DNA]</scope>
    <source>
        <strain evidence="8">CBS 9802 / IAM 14324 / JCM 22182 / KY 12970</strain>
    </source>
</reference>
<dbReference type="GO" id="GO:0005737">
    <property type="term" value="C:cytoplasm"/>
    <property type="evidence" value="ECO:0007669"/>
    <property type="project" value="TreeGrafter"/>
</dbReference>
<dbReference type="GO" id="GO:0004128">
    <property type="term" value="F:cytochrome-b5 reductase activity, acting on NAD(P)H"/>
    <property type="evidence" value="ECO:0007669"/>
    <property type="project" value="TreeGrafter"/>
</dbReference>
<evidence type="ECO:0000256" key="4">
    <source>
        <dbReference type="RuleBase" id="RU362121"/>
    </source>
</evidence>
<dbReference type="Proteomes" id="UP000009131">
    <property type="component" value="Unassembled WGS sequence"/>
</dbReference>
<dbReference type="GO" id="GO:0046872">
    <property type="term" value="F:metal ion binding"/>
    <property type="evidence" value="ECO:0007669"/>
    <property type="project" value="UniProtKB-UniRule"/>
</dbReference>
<evidence type="ECO:0000313" key="7">
    <source>
        <dbReference type="EMBL" id="GAA97705.1"/>
    </source>
</evidence>
<dbReference type="PANTHER" id="PTHR46237:SF1">
    <property type="entry name" value="CYTOCHROME B5 REDUCTASE 4"/>
    <property type="match status" value="1"/>
</dbReference>
<evidence type="ECO:0000256" key="3">
    <source>
        <dbReference type="ARBA" id="ARBA00023004"/>
    </source>
</evidence>
<dbReference type="SMART" id="SM01117">
    <property type="entry name" value="Cyt-b5"/>
    <property type="match status" value="1"/>
</dbReference>
<dbReference type="HOGENOM" id="CLU_046313_1_1_1"/>
<organism evidence="7 8">
    <name type="scientific">Mixia osmundae (strain CBS 9802 / IAM 14324 / JCM 22182 / KY 12970)</name>
    <dbReference type="NCBI Taxonomy" id="764103"/>
    <lineage>
        <taxon>Eukaryota</taxon>
        <taxon>Fungi</taxon>
        <taxon>Dikarya</taxon>
        <taxon>Basidiomycota</taxon>
        <taxon>Pucciniomycotina</taxon>
        <taxon>Mixiomycetes</taxon>
        <taxon>Mixiales</taxon>
        <taxon>Mixiaceae</taxon>
        <taxon>Mixia</taxon>
    </lineage>
</organism>
<evidence type="ECO:0000313" key="8">
    <source>
        <dbReference type="Proteomes" id="UP000009131"/>
    </source>
</evidence>
<dbReference type="RefSeq" id="XP_014564837.1">
    <property type="nucleotide sequence ID" value="XM_014709351.1"/>
</dbReference>
<accession>G7E4E5</accession>
<dbReference type="InParanoid" id="G7E4E5"/>
<evidence type="ECO:0000256" key="5">
    <source>
        <dbReference type="SAM" id="MobiDB-lite"/>
    </source>
</evidence>
<sequence length="261" mass="27988">MSANGPIPSPRLGSGLSHWWSGKSEPDGTFKVPLKPASTVPSRLTQPVQPTSNTANASLDNIQLELPSDDEDESRDRDDGDDDKPMFPMPNSVQRSRAPPTRLAAPSSRITSASPTTLGTTTMGLASKNASLALPPSTTVPPKRVKVALAPGYSPLDWAKLKASGEDLRDGVESIMRIGPSELKRHNTKNDAWAAFQGKIYNMTPYLPFHPGGAKFLMSVAGKDGTSLFMETHAWVNVETMMDACLVGILVSDPYPDSDSD</sequence>
<evidence type="ECO:0000259" key="6">
    <source>
        <dbReference type="PROSITE" id="PS50255"/>
    </source>
</evidence>
<dbReference type="PANTHER" id="PTHR46237">
    <property type="entry name" value="CYTOCHROME B5 REDUCTASE 4 FAMILY MEMBER"/>
    <property type="match status" value="1"/>
</dbReference>
<evidence type="ECO:0000256" key="2">
    <source>
        <dbReference type="ARBA" id="ARBA00022723"/>
    </source>
</evidence>
<keyword evidence="3 4" id="KW-0408">Iron</keyword>
<comment type="similarity">
    <text evidence="4">Belongs to the cytochrome b5 family.</text>
</comment>
<dbReference type="EMBL" id="BABT02000134">
    <property type="protein sequence ID" value="GAA97705.1"/>
    <property type="molecule type" value="Genomic_DNA"/>
</dbReference>
<dbReference type="FunFam" id="3.10.120.10:FF:000001">
    <property type="entry name" value="Cytochrome b5 reductase 4"/>
    <property type="match status" value="1"/>
</dbReference>
<name>G7E4E5_MIXOS</name>
<reference evidence="7 8" key="1">
    <citation type="journal article" date="2011" name="J. Gen. Appl. Microbiol.">
        <title>Draft genome sequencing of the enigmatic basidiomycete Mixia osmundae.</title>
        <authorList>
            <person name="Nishida H."/>
            <person name="Nagatsuka Y."/>
            <person name="Sugiyama J."/>
        </authorList>
    </citation>
    <scope>NUCLEOTIDE SEQUENCE [LARGE SCALE GENOMIC DNA]</scope>
    <source>
        <strain evidence="8">CBS 9802 / IAM 14324 / JCM 22182 / KY 12970</strain>
    </source>
</reference>
<dbReference type="OMA" id="DMLMKAT"/>
<dbReference type="OrthoDB" id="432299at2759"/>
<dbReference type="InterPro" id="IPR018506">
    <property type="entry name" value="Cyt_B5_heme-BS"/>
</dbReference>
<dbReference type="InterPro" id="IPR001199">
    <property type="entry name" value="Cyt_B5-like_heme/steroid-bd"/>
</dbReference>
<comment type="caution">
    <text evidence="7">The sequence shown here is derived from an EMBL/GenBank/DDBJ whole genome shotgun (WGS) entry which is preliminary data.</text>
</comment>